<keyword evidence="1" id="KW-1185">Reference proteome</keyword>
<sequence length="67" mass="7730">NLNQIYQLKPYFVFFDGKNFFASKSRPLGQASICVKSNTFLDRSKNHRNHASADLWFAAHFFTLCIG</sequence>
<name>A0A915JW66_ROMCU</name>
<dbReference type="WBParaSite" id="nRc.2.0.1.t30323-RA">
    <property type="protein sequence ID" value="nRc.2.0.1.t30323-RA"/>
    <property type="gene ID" value="nRc.2.0.1.g30323"/>
</dbReference>
<evidence type="ECO:0000313" key="2">
    <source>
        <dbReference type="WBParaSite" id="nRc.2.0.1.t30323-RA"/>
    </source>
</evidence>
<protein>
    <submittedName>
        <fullName evidence="2">Ovule protein</fullName>
    </submittedName>
</protein>
<reference evidence="2" key="1">
    <citation type="submission" date="2022-11" db="UniProtKB">
        <authorList>
            <consortium name="WormBaseParasite"/>
        </authorList>
    </citation>
    <scope>IDENTIFICATION</scope>
</reference>
<accession>A0A915JW66</accession>
<dbReference type="Proteomes" id="UP000887565">
    <property type="component" value="Unplaced"/>
</dbReference>
<evidence type="ECO:0000313" key="1">
    <source>
        <dbReference type="Proteomes" id="UP000887565"/>
    </source>
</evidence>
<proteinExistence type="predicted"/>
<dbReference type="AlphaFoldDB" id="A0A915JW66"/>
<organism evidence="1 2">
    <name type="scientific">Romanomermis culicivorax</name>
    <name type="common">Nematode worm</name>
    <dbReference type="NCBI Taxonomy" id="13658"/>
    <lineage>
        <taxon>Eukaryota</taxon>
        <taxon>Metazoa</taxon>
        <taxon>Ecdysozoa</taxon>
        <taxon>Nematoda</taxon>
        <taxon>Enoplea</taxon>
        <taxon>Dorylaimia</taxon>
        <taxon>Mermithida</taxon>
        <taxon>Mermithoidea</taxon>
        <taxon>Mermithidae</taxon>
        <taxon>Romanomermis</taxon>
    </lineage>
</organism>